<name>A0A7R8YVI9_HERIL</name>
<sequence>DSTPSFYGLH</sequence>
<evidence type="ECO:0000313" key="2">
    <source>
        <dbReference type="Proteomes" id="UP000594454"/>
    </source>
</evidence>
<reference evidence="1 2" key="1">
    <citation type="submission" date="2020-11" db="EMBL/GenBank/DDBJ databases">
        <authorList>
            <person name="Wallbank WR R."/>
            <person name="Pardo Diaz C."/>
            <person name="Kozak K."/>
            <person name="Martin S."/>
            <person name="Jiggins C."/>
            <person name="Moest M."/>
            <person name="Warren A I."/>
            <person name="Generalovic N T."/>
            <person name="Byers J.R.P. K."/>
            <person name="Montejo-Kovacevich G."/>
            <person name="Yen C E."/>
        </authorList>
    </citation>
    <scope>NUCLEOTIDE SEQUENCE [LARGE SCALE GENOMIC DNA]</scope>
</reference>
<dbReference type="InParanoid" id="A0A7R8YVI9"/>
<proteinExistence type="predicted"/>
<accession>A0A7R8YVI9</accession>
<evidence type="ECO:0000313" key="1">
    <source>
        <dbReference type="EMBL" id="CAD7086374.1"/>
    </source>
</evidence>
<protein>
    <submittedName>
        <fullName evidence="1">Uncharacterized protein</fullName>
    </submittedName>
</protein>
<feature type="non-terminal residue" evidence="1">
    <location>
        <position position="1"/>
    </location>
</feature>
<dbReference type="EMBL" id="LR899011">
    <property type="protein sequence ID" value="CAD7086374.1"/>
    <property type="molecule type" value="Genomic_DNA"/>
</dbReference>
<dbReference type="Proteomes" id="UP000594454">
    <property type="component" value="Chromosome 3"/>
</dbReference>
<organism evidence="1 2">
    <name type="scientific">Hermetia illucens</name>
    <name type="common">Black soldier fly</name>
    <dbReference type="NCBI Taxonomy" id="343691"/>
    <lineage>
        <taxon>Eukaryota</taxon>
        <taxon>Metazoa</taxon>
        <taxon>Ecdysozoa</taxon>
        <taxon>Arthropoda</taxon>
        <taxon>Hexapoda</taxon>
        <taxon>Insecta</taxon>
        <taxon>Pterygota</taxon>
        <taxon>Neoptera</taxon>
        <taxon>Endopterygota</taxon>
        <taxon>Diptera</taxon>
        <taxon>Brachycera</taxon>
        <taxon>Stratiomyomorpha</taxon>
        <taxon>Stratiomyidae</taxon>
        <taxon>Hermetiinae</taxon>
        <taxon>Hermetia</taxon>
    </lineage>
</organism>
<gene>
    <name evidence="1" type="ORF">HERILL_LOCUS9153</name>
</gene>
<keyword evidence="2" id="KW-1185">Reference proteome</keyword>